<keyword evidence="1" id="KW-1133">Transmembrane helix</keyword>
<feature type="domain" description="Non-reducing end beta-L-arabinofuranosidase-like GH127 catalytic" evidence="2">
    <location>
        <begin position="131"/>
        <end position="514"/>
    </location>
</feature>
<name>A0A0D3JMV6_EMIH1</name>
<dbReference type="EnsemblProtists" id="EOD24841">
    <property type="protein sequence ID" value="EOD24841"/>
    <property type="gene ID" value="EMIHUDRAFT_238244"/>
</dbReference>
<dbReference type="eggNOG" id="ENOG502QRCI">
    <property type="taxonomic scope" value="Eukaryota"/>
</dbReference>
<dbReference type="SUPFAM" id="SSF48208">
    <property type="entry name" value="Six-hairpin glycosidases"/>
    <property type="match status" value="1"/>
</dbReference>
<dbReference type="AlphaFoldDB" id="A0A0D3JMV6"/>
<dbReference type="InterPro" id="IPR008928">
    <property type="entry name" value="6-hairpin_glycosidase_sf"/>
</dbReference>
<organism evidence="3 4">
    <name type="scientific">Emiliania huxleyi (strain CCMP1516)</name>
    <dbReference type="NCBI Taxonomy" id="280463"/>
    <lineage>
        <taxon>Eukaryota</taxon>
        <taxon>Haptista</taxon>
        <taxon>Haptophyta</taxon>
        <taxon>Prymnesiophyceae</taxon>
        <taxon>Isochrysidales</taxon>
        <taxon>Noelaerhabdaceae</taxon>
        <taxon>Emiliania</taxon>
    </lineage>
</organism>
<reference evidence="4" key="1">
    <citation type="journal article" date="2013" name="Nature">
        <title>Pan genome of the phytoplankton Emiliania underpins its global distribution.</title>
        <authorList>
            <person name="Read B.A."/>
            <person name="Kegel J."/>
            <person name="Klute M.J."/>
            <person name="Kuo A."/>
            <person name="Lefebvre S.C."/>
            <person name="Maumus F."/>
            <person name="Mayer C."/>
            <person name="Miller J."/>
            <person name="Monier A."/>
            <person name="Salamov A."/>
            <person name="Young J."/>
            <person name="Aguilar M."/>
            <person name="Claverie J.M."/>
            <person name="Frickenhaus S."/>
            <person name="Gonzalez K."/>
            <person name="Herman E.K."/>
            <person name="Lin Y.C."/>
            <person name="Napier J."/>
            <person name="Ogata H."/>
            <person name="Sarno A.F."/>
            <person name="Shmutz J."/>
            <person name="Schroeder D."/>
            <person name="de Vargas C."/>
            <person name="Verret F."/>
            <person name="von Dassow P."/>
            <person name="Valentin K."/>
            <person name="Van de Peer Y."/>
            <person name="Wheeler G."/>
            <person name="Dacks J.B."/>
            <person name="Delwiche C.F."/>
            <person name="Dyhrman S.T."/>
            <person name="Glockner G."/>
            <person name="John U."/>
            <person name="Richards T."/>
            <person name="Worden A.Z."/>
            <person name="Zhang X."/>
            <person name="Grigoriev I.V."/>
            <person name="Allen A.E."/>
            <person name="Bidle K."/>
            <person name="Borodovsky M."/>
            <person name="Bowler C."/>
            <person name="Brownlee C."/>
            <person name="Cock J.M."/>
            <person name="Elias M."/>
            <person name="Gladyshev V.N."/>
            <person name="Groth M."/>
            <person name="Guda C."/>
            <person name="Hadaegh A."/>
            <person name="Iglesias-Rodriguez M.D."/>
            <person name="Jenkins J."/>
            <person name="Jones B.M."/>
            <person name="Lawson T."/>
            <person name="Leese F."/>
            <person name="Lindquist E."/>
            <person name="Lobanov A."/>
            <person name="Lomsadze A."/>
            <person name="Malik S.B."/>
            <person name="Marsh M.E."/>
            <person name="Mackinder L."/>
            <person name="Mock T."/>
            <person name="Mueller-Roeber B."/>
            <person name="Pagarete A."/>
            <person name="Parker M."/>
            <person name="Probert I."/>
            <person name="Quesneville H."/>
            <person name="Raines C."/>
            <person name="Rensing S.A."/>
            <person name="Riano-Pachon D.M."/>
            <person name="Richier S."/>
            <person name="Rokitta S."/>
            <person name="Shiraiwa Y."/>
            <person name="Soanes D.M."/>
            <person name="van der Giezen M."/>
            <person name="Wahlund T.M."/>
            <person name="Williams B."/>
            <person name="Wilson W."/>
            <person name="Wolfe G."/>
            <person name="Wurch L.L."/>
        </authorList>
    </citation>
    <scope>NUCLEOTIDE SEQUENCE</scope>
</reference>
<dbReference type="PaxDb" id="2903-EOD24841"/>
<dbReference type="HOGENOM" id="CLU_008033_0_0_1"/>
<dbReference type="PANTHER" id="PTHR31151:SF0">
    <property type="entry name" value="PROLINE-TRNA LIGASE (DUF1680)"/>
    <property type="match status" value="1"/>
</dbReference>
<evidence type="ECO:0000313" key="3">
    <source>
        <dbReference type="EnsemblProtists" id="EOD24841"/>
    </source>
</evidence>
<accession>A0A0D3JMV6</accession>
<dbReference type="KEGG" id="ehx:EMIHUDRAFT_238244"/>
<feature type="transmembrane region" description="Helical" evidence="1">
    <location>
        <begin position="6"/>
        <end position="31"/>
    </location>
</feature>
<dbReference type="InterPro" id="IPR012878">
    <property type="entry name" value="Beta-AFase-like_GH127_cat"/>
</dbReference>
<dbReference type="GeneID" id="17270386"/>
<keyword evidence="1" id="KW-0472">Membrane</keyword>
<evidence type="ECO:0000259" key="2">
    <source>
        <dbReference type="Pfam" id="PF07944"/>
    </source>
</evidence>
<protein>
    <recommendedName>
        <fullName evidence="2">Non-reducing end beta-L-arabinofuranosidase-like GH127 catalytic domain-containing protein</fullName>
    </recommendedName>
</protein>
<sequence length="890" mass="95572">MVDRRWPFVICSLQAAIALLMVTQYCSWFAIRDQSLGTVRAADGAWRHQASNGASRRADWPTSVSILRVQVPTAPISNLSTHSVSCPIFSGPGYDAKRHKSHDVSLPAFEAPFESTPRPPLLAVDAIPLSDVRLLAGSAFHAAFETNLAYLKLLSTDSLLLAWRLTAQGGKWSPGSLRLMGWEHTGSELRGHFLGHWLSASAMAFAATRDAELRHRMTEVVEELGKLAAAHGSGYLSAFPPSFLDRLEAITPVWAPYYTLHKLLAGLLQQYSLAGSHKALEIAEALGEYIGKRVRRLAAEKGLAHQFKTLNQECGGINEALSDALWHLASLTGKAEHRATASLFDKPCLLGPLAAGQDALTGMHGNTALALMLGAQRRFEVTGEAHFTALTQRFVDLVVSKRSYATGGSTHNELWEAPGQLGHTLAHGGARHEHAESCTTHNMVRLVGMLLRASGGALAYADFIERALLNGVLGTQRGSEPGAMLYFMPLGTGVSKRKPQSWRHSGWSTPFGDFCSSPRACGGAAPGSFSFSSALHPAATPGLKLRVERAAAEGVHAAIAFRSGSLMRVERTWREGDEVSLSLPASLRTSRLPDERPKYRRLFALLHGPVVLACVGCLRPLLPGGTEAELLEMLEPVPAAASAQLRTLRRIEERGAPPGTLLLHADRLWLREGRLPALPLSRRRGGSDLAGVVTLREVAGLGGGDNLVSFSPFGRPGCWLAAPQGGSGGQVELLCLHRGVQPSPEQARRASWRRHDPLLAAAHGSPHLRGCATRGFQSYESLHAPGCFLSTAAGAEAGASSATGYEVGDELATRLTPVTLQRKPSGEKEVPAVKRFAALSSFEEAVGAASYPAAAWFLRPSPGRPELASAVVWPLSEVIDETYSVYFDLQ</sequence>
<proteinExistence type="predicted"/>
<dbReference type="RefSeq" id="XP_005777270.1">
    <property type="nucleotide sequence ID" value="XM_005777213.1"/>
</dbReference>
<reference evidence="3" key="2">
    <citation type="submission" date="2024-10" db="UniProtKB">
        <authorList>
            <consortium name="EnsemblProtists"/>
        </authorList>
    </citation>
    <scope>IDENTIFICATION</scope>
</reference>
<dbReference type="Proteomes" id="UP000013827">
    <property type="component" value="Unassembled WGS sequence"/>
</dbReference>
<keyword evidence="1" id="KW-0812">Transmembrane</keyword>
<dbReference type="PANTHER" id="PTHR31151">
    <property type="entry name" value="PROLINE-TRNA LIGASE (DUF1680)"/>
    <property type="match status" value="1"/>
</dbReference>
<dbReference type="Pfam" id="PF07944">
    <property type="entry name" value="Beta-AFase-like_GH127_cat"/>
    <property type="match status" value="1"/>
</dbReference>
<keyword evidence="4" id="KW-1185">Reference proteome</keyword>
<evidence type="ECO:0000256" key="1">
    <source>
        <dbReference type="SAM" id="Phobius"/>
    </source>
</evidence>
<evidence type="ECO:0000313" key="4">
    <source>
        <dbReference type="Proteomes" id="UP000013827"/>
    </source>
</evidence>
<dbReference type="GO" id="GO:0005975">
    <property type="term" value="P:carbohydrate metabolic process"/>
    <property type="evidence" value="ECO:0007669"/>
    <property type="project" value="InterPro"/>
</dbReference>